<dbReference type="AlphaFoldDB" id="A0A382LJ80"/>
<gene>
    <name evidence="1" type="ORF">METZ01_LOCUS289500</name>
</gene>
<proteinExistence type="predicted"/>
<organism evidence="1">
    <name type="scientific">marine metagenome</name>
    <dbReference type="NCBI Taxonomy" id="408172"/>
    <lineage>
        <taxon>unclassified sequences</taxon>
        <taxon>metagenomes</taxon>
        <taxon>ecological metagenomes</taxon>
    </lineage>
</organism>
<feature type="non-terminal residue" evidence="1">
    <location>
        <position position="1"/>
    </location>
</feature>
<protein>
    <recommendedName>
        <fullName evidence="2">Leucine-binding protein domain-containing protein</fullName>
    </recommendedName>
</protein>
<accession>A0A382LJ80</accession>
<evidence type="ECO:0008006" key="2">
    <source>
        <dbReference type="Google" id="ProtNLM"/>
    </source>
</evidence>
<evidence type="ECO:0000313" key="1">
    <source>
        <dbReference type="EMBL" id="SVC36646.1"/>
    </source>
</evidence>
<sequence>PQSSDALRAAYGRLLTTAVASDTQLELATRSAEAGGLLAGETIAVVVSDTPGQSEAVSDGLLETMDGLGYDAKVHLIGCEGTTSCSVGLAVAVERMVDDGTTVVFPVLNAVSLPGLLMEMIRQGMPTPAFVQTGLNGQSGDLAAAQVLAFGGSEAAAYYDGAFIVDASGTGTWRLPDTDRAGFPDPFSQMCNAEYGRVTGLPVADPTTIAYSSVADACSIVRIAARTLRDAGANPRQADVNWVLYRLDEVDIPGMLPTSSARRKNDLPDVVRNLEYQYPCRLGIDTDAAGDSPRGCIVPNGEWQAFR</sequence>
<dbReference type="EMBL" id="UINC01087350">
    <property type="protein sequence ID" value="SVC36646.1"/>
    <property type="molecule type" value="Genomic_DNA"/>
</dbReference>
<name>A0A382LJ80_9ZZZZ</name>
<reference evidence="1" key="1">
    <citation type="submission" date="2018-05" db="EMBL/GenBank/DDBJ databases">
        <authorList>
            <person name="Lanie J.A."/>
            <person name="Ng W.-L."/>
            <person name="Kazmierczak K.M."/>
            <person name="Andrzejewski T.M."/>
            <person name="Davidsen T.M."/>
            <person name="Wayne K.J."/>
            <person name="Tettelin H."/>
            <person name="Glass J.I."/>
            <person name="Rusch D."/>
            <person name="Podicherti R."/>
            <person name="Tsui H.-C.T."/>
            <person name="Winkler M.E."/>
        </authorList>
    </citation>
    <scope>NUCLEOTIDE SEQUENCE</scope>
</reference>